<dbReference type="Gene3D" id="1.10.510.10">
    <property type="entry name" value="Transferase(Phosphotransferase) domain 1"/>
    <property type="match status" value="1"/>
</dbReference>
<gene>
    <name evidence="3" type="ORF">M9Y10_007763</name>
</gene>
<dbReference type="SUPFAM" id="SSF56112">
    <property type="entry name" value="Protein kinase-like (PK-like)"/>
    <property type="match status" value="1"/>
</dbReference>
<dbReference type="InterPro" id="IPR006597">
    <property type="entry name" value="Sel1-like"/>
</dbReference>
<accession>A0ABR2J330</accession>
<sequence length="1236" mass="143965">MLPIFNLIEKLFKDNLIRIGKRSQINNFRDSLFFHIDEKTNLLNNLLICAYFNQSPVVIIDQFNNEYFILSFYKTLLIINHKLIKTINPLVSTKPSIKFCFLSDCQNTFIQNINQNDEIKNDDSLIEENNNLIDQDNIINIDEDFKKEIQNFNQNIYFMKISPSNLKKIINIKSCLTGYLIKESYSKLNNKSNFEISSQEDKSSLIDTFNENDFIVLRSIGFGGTWVAKLIFHIDKEELFVMKHINTLHENEHQLFKRELDNYIDMSYPRLPKFYGTVKNQNMIVIEFINGQDLSNIEKKSFTKEDKYTIIFQLLMIFNYLHTKNFIYRDLKPNNVIIDEEKRAYLIDFDRMHHTTDEGEFTKDIESPFTLPKDDKNEISFFEDIYSLCMMIYYIINEKEPPKEHKNEISNDNKLRQNKFPIYDFMIDFYSQNCKSIDVSLLPNDPLVQFDLGNLHLTNQHGIENDYKAIGFFRAAAKNNHPEALFNLGAFYYQGKYVEKDMNESIHYFTLAAEKNHLEAQYNFGVFYSLGKYVERDINKAISYYSLAANQNHPQAQHNLALIYYSGQDVKKDINKAIHYFSLAVKQNHPNAQYNLGAIYYKDQDIKRDIDKAIHYFTLAADQNHPNAQYSLGVIYYEDQEIKRDIGKSIYYFSLAADQNHQEAQYSLGVIYYTGQDVTQDIGKAIHYFKLAAKQGCAEAQFILGNIFISNQYVKRDVSKAIQYYSQAANQNHSEALFKLGSLYYFDQDIPRDISKAILNFSLVSDQKRPQAQYLLGYIYLNSKDIEKAIHYFELAAKQGCLEAQFILGNIYISNQYVQRDVNKAIQYYSLAANQNHSEALFKLGSIYALDQDIPRDMDKAIHYFSLAADHNHPKALYNLAILYYSGQDVTKDIQKAIRYLTLAADQGFAESQFNLGAIYFNGDYVPQDIKKAMHYFSLAADQSFAEAQFILGIIYNSNKYFTRDINKAIYYFKLASNQEHSKAQYILGTMYYLGINLSQNVKEGQYYIILSSLNGNRQANFAHGFLLHEGKHIKKDIMEAIKYYKESSSFNNQYAKNNLGIIYKNGYGKEIKENKGLAIEYFKEAIRHKNDYLSKYNLAHLYFYDESYKQDINGTIKLLVESSRSFQNSMVLLCLLLIKQFGNDLTTIEQKIKEHTENKNAIKIINAIIYLNDLMNKKSFDLLYESYKKMDFLYNIGMKPILSSSIENAGVKSIPKCSKAKNISELFYEGFGLEI</sequence>
<dbReference type="Pfam" id="PF00069">
    <property type="entry name" value="Pkinase"/>
    <property type="match status" value="1"/>
</dbReference>
<protein>
    <recommendedName>
        <fullName evidence="2">Protein kinase domain-containing protein</fullName>
    </recommendedName>
</protein>
<organism evidence="3 4">
    <name type="scientific">Tritrichomonas musculus</name>
    <dbReference type="NCBI Taxonomy" id="1915356"/>
    <lineage>
        <taxon>Eukaryota</taxon>
        <taxon>Metamonada</taxon>
        <taxon>Parabasalia</taxon>
        <taxon>Tritrichomonadida</taxon>
        <taxon>Tritrichomonadidae</taxon>
        <taxon>Tritrichomonas</taxon>
    </lineage>
</organism>
<dbReference type="Proteomes" id="UP001470230">
    <property type="component" value="Unassembled WGS sequence"/>
</dbReference>
<dbReference type="InterPro" id="IPR011990">
    <property type="entry name" value="TPR-like_helical_dom_sf"/>
</dbReference>
<dbReference type="Gene3D" id="1.25.40.10">
    <property type="entry name" value="Tetratricopeptide repeat domain"/>
    <property type="match status" value="4"/>
</dbReference>
<dbReference type="SMART" id="SM00220">
    <property type="entry name" value="S_TKc"/>
    <property type="match status" value="1"/>
</dbReference>
<dbReference type="InterPro" id="IPR011009">
    <property type="entry name" value="Kinase-like_dom_sf"/>
</dbReference>
<comment type="caution">
    <text evidence="3">The sequence shown here is derived from an EMBL/GenBank/DDBJ whole genome shotgun (WGS) entry which is preliminary data.</text>
</comment>
<evidence type="ECO:0000256" key="1">
    <source>
        <dbReference type="ARBA" id="ARBA00038101"/>
    </source>
</evidence>
<dbReference type="PROSITE" id="PS00108">
    <property type="entry name" value="PROTEIN_KINASE_ST"/>
    <property type="match status" value="1"/>
</dbReference>
<dbReference type="Pfam" id="PF08238">
    <property type="entry name" value="Sel1"/>
    <property type="match status" value="18"/>
</dbReference>
<dbReference type="InterPro" id="IPR019734">
    <property type="entry name" value="TPR_rpt"/>
</dbReference>
<dbReference type="SUPFAM" id="SSF81901">
    <property type="entry name" value="HCP-like"/>
    <property type="match status" value="3"/>
</dbReference>
<evidence type="ECO:0000313" key="4">
    <source>
        <dbReference type="Proteomes" id="UP001470230"/>
    </source>
</evidence>
<proteinExistence type="inferred from homology"/>
<evidence type="ECO:0000313" key="3">
    <source>
        <dbReference type="EMBL" id="KAK8872009.1"/>
    </source>
</evidence>
<dbReference type="PANTHER" id="PTHR11102">
    <property type="entry name" value="SEL-1-LIKE PROTEIN"/>
    <property type="match status" value="1"/>
</dbReference>
<keyword evidence="4" id="KW-1185">Reference proteome</keyword>
<dbReference type="CDD" id="cd00180">
    <property type="entry name" value="PKc"/>
    <property type="match status" value="1"/>
</dbReference>
<comment type="similarity">
    <text evidence="1">Belongs to the sel-1 family.</text>
</comment>
<dbReference type="InterPro" id="IPR008271">
    <property type="entry name" value="Ser/Thr_kinase_AS"/>
</dbReference>
<dbReference type="PANTHER" id="PTHR11102:SF160">
    <property type="entry name" value="ERAD-ASSOCIATED E3 UBIQUITIN-PROTEIN LIGASE COMPONENT HRD3"/>
    <property type="match status" value="1"/>
</dbReference>
<dbReference type="SMART" id="SM00028">
    <property type="entry name" value="TPR"/>
    <property type="match status" value="6"/>
</dbReference>
<dbReference type="InterPro" id="IPR050767">
    <property type="entry name" value="Sel1_AlgK"/>
</dbReference>
<dbReference type="SMART" id="SM00671">
    <property type="entry name" value="SEL1"/>
    <property type="match status" value="18"/>
</dbReference>
<reference evidence="3 4" key="1">
    <citation type="submission" date="2024-04" db="EMBL/GenBank/DDBJ databases">
        <title>Tritrichomonas musculus Genome.</title>
        <authorList>
            <person name="Alves-Ferreira E."/>
            <person name="Grigg M."/>
            <person name="Lorenzi H."/>
            <person name="Galac M."/>
        </authorList>
    </citation>
    <scope>NUCLEOTIDE SEQUENCE [LARGE SCALE GENOMIC DNA]</scope>
    <source>
        <strain evidence="3 4">EAF2021</strain>
    </source>
</reference>
<dbReference type="PROSITE" id="PS50011">
    <property type="entry name" value="PROTEIN_KINASE_DOM"/>
    <property type="match status" value="1"/>
</dbReference>
<feature type="domain" description="Protein kinase" evidence="2">
    <location>
        <begin position="214"/>
        <end position="464"/>
    </location>
</feature>
<name>A0ABR2J330_9EUKA</name>
<dbReference type="EMBL" id="JAPFFF010000013">
    <property type="protein sequence ID" value="KAK8872009.1"/>
    <property type="molecule type" value="Genomic_DNA"/>
</dbReference>
<dbReference type="InterPro" id="IPR000719">
    <property type="entry name" value="Prot_kinase_dom"/>
</dbReference>
<evidence type="ECO:0000259" key="2">
    <source>
        <dbReference type="PROSITE" id="PS50011"/>
    </source>
</evidence>